<dbReference type="EMBL" id="OX458333">
    <property type="protein sequence ID" value="CAI8762936.1"/>
    <property type="molecule type" value="Genomic_DNA"/>
</dbReference>
<protein>
    <submittedName>
        <fullName evidence="1">Uncharacterized protein</fullName>
    </submittedName>
</protein>
<dbReference type="Proteomes" id="UP001162030">
    <property type="component" value="Chromosome"/>
</dbReference>
<keyword evidence="2" id="KW-1185">Reference proteome</keyword>
<reference evidence="1 2" key="1">
    <citation type="submission" date="2023-03" db="EMBL/GenBank/DDBJ databases">
        <authorList>
            <person name="Pearce D."/>
        </authorList>
    </citation>
    <scope>NUCLEOTIDE SEQUENCE [LARGE SCALE GENOMIC DNA]</scope>
    <source>
        <strain evidence="1">Msz</strain>
    </source>
</reference>
<organism evidence="1 2">
    <name type="scientific">Methylocaldum szegediense</name>
    <dbReference type="NCBI Taxonomy" id="73780"/>
    <lineage>
        <taxon>Bacteria</taxon>
        <taxon>Pseudomonadati</taxon>
        <taxon>Pseudomonadota</taxon>
        <taxon>Gammaproteobacteria</taxon>
        <taxon>Methylococcales</taxon>
        <taxon>Methylococcaceae</taxon>
        <taxon>Methylocaldum</taxon>
    </lineage>
</organism>
<evidence type="ECO:0000313" key="1">
    <source>
        <dbReference type="EMBL" id="CAI8762936.1"/>
    </source>
</evidence>
<name>A0ABM9HY48_9GAMM</name>
<sequence length="67" mass="7948">MLEASRPRQALRVFHALSEARFSFYRQAQLNPCNIKVRNEKTYFHHVPCNRSKCFRTAESENSKIPH</sequence>
<gene>
    <name evidence="1" type="ORF">MSZNOR_0879</name>
</gene>
<evidence type="ECO:0000313" key="2">
    <source>
        <dbReference type="Proteomes" id="UP001162030"/>
    </source>
</evidence>
<accession>A0ABM9HY48</accession>
<proteinExistence type="predicted"/>